<name>A0ACB6QXG6_9PLEO</name>
<accession>A0ACB6QXG6</accession>
<evidence type="ECO:0000313" key="2">
    <source>
        <dbReference type="Proteomes" id="UP000799755"/>
    </source>
</evidence>
<proteinExistence type="predicted"/>
<organism evidence="1 2">
    <name type="scientific">Lindgomyces ingoldianus</name>
    <dbReference type="NCBI Taxonomy" id="673940"/>
    <lineage>
        <taxon>Eukaryota</taxon>
        <taxon>Fungi</taxon>
        <taxon>Dikarya</taxon>
        <taxon>Ascomycota</taxon>
        <taxon>Pezizomycotina</taxon>
        <taxon>Dothideomycetes</taxon>
        <taxon>Pleosporomycetidae</taxon>
        <taxon>Pleosporales</taxon>
        <taxon>Lindgomycetaceae</taxon>
        <taxon>Lindgomyces</taxon>
    </lineage>
</organism>
<evidence type="ECO:0000313" key="1">
    <source>
        <dbReference type="EMBL" id="KAF2471205.1"/>
    </source>
</evidence>
<comment type="caution">
    <text evidence="1">The sequence shown here is derived from an EMBL/GenBank/DDBJ whole genome shotgun (WGS) entry which is preliminary data.</text>
</comment>
<sequence>MKRLRLENREDVQTWRDRLIGKRIVSSDPLIAEHEFWHTKDSRAWEPRIYHSTPAGEGFEKNISFDVQPDSPLLTLPAEIRNRIMEFVLPPHILEPDIDAFGKYQPEGAEATWMNTSAIIFTCKQMYAEGRRLAVEKNTFAYEKFVRKTRLCATRKIEIKYIWDL</sequence>
<dbReference type="EMBL" id="MU003505">
    <property type="protein sequence ID" value="KAF2471205.1"/>
    <property type="molecule type" value="Genomic_DNA"/>
</dbReference>
<keyword evidence="2" id="KW-1185">Reference proteome</keyword>
<gene>
    <name evidence="1" type="ORF">BDR25DRAFT_367949</name>
</gene>
<dbReference type="Proteomes" id="UP000799755">
    <property type="component" value="Unassembled WGS sequence"/>
</dbReference>
<protein>
    <submittedName>
        <fullName evidence="1">Uncharacterized protein</fullName>
    </submittedName>
</protein>
<reference evidence="1" key="1">
    <citation type="journal article" date="2020" name="Stud. Mycol.">
        <title>101 Dothideomycetes genomes: a test case for predicting lifestyles and emergence of pathogens.</title>
        <authorList>
            <person name="Haridas S."/>
            <person name="Albert R."/>
            <person name="Binder M."/>
            <person name="Bloem J."/>
            <person name="Labutti K."/>
            <person name="Salamov A."/>
            <person name="Andreopoulos B."/>
            <person name="Baker S."/>
            <person name="Barry K."/>
            <person name="Bills G."/>
            <person name="Bluhm B."/>
            <person name="Cannon C."/>
            <person name="Castanera R."/>
            <person name="Culley D."/>
            <person name="Daum C."/>
            <person name="Ezra D."/>
            <person name="Gonzalez J."/>
            <person name="Henrissat B."/>
            <person name="Kuo A."/>
            <person name="Liang C."/>
            <person name="Lipzen A."/>
            <person name="Lutzoni F."/>
            <person name="Magnuson J."/>
            <person name="Mondo S."/>
            <person name="Nolan M."/>
            <person name="Ohm R."/>
            <person name="Pangilinan J."/>
            <person name="Park H.-J."/>
            <person name="Ramirez L."/>
            <person name="Alfaro M."/>
            <person name="Sun H."/>
            <person name="Tritt A."/>
            <person name="Yoshinaga Y."/>
            <person name="Zwiers L.-H."/>
            <person name="Turgeon B."/>
            <person name="Goodwin S."/>
            <person name="Spatafora J."/>
            <person name="Crous P."/>
            <person name="Grigoriev I."/>
        </authorList>
    </citation>
    <scope>NUCLEOTIDE SEQUENCE</scope>
    <source>
        <strain evidence="1">ATCC 200398</strain>
    </source>
</reference>